<accession>A0A2U1D5Y6</accession>
<dbReference type="RefSeq" id="WP_089939382.1">
    <property type="nucleotide sequence ID" value="NZ_CAKOEX010000009.1"/>
</dbReference>
<evidence type="ECO:0000313" key="1">
    <source>
        <dbReference type="EMBL" id="PVY83070.1"/>
    </source>
</evidence>
<proteinExistence type="predicted"/>
<dbReference type="InterPro" id="IPR038073">
    <property type="entry name" value="YkuJ-like_sf"/>
</dbReference>
<comment type="caution">
    <text evidence="1">The sequence shown here is derived from an EMBL/GenBank/DDBJ whole genome shotgun (WGS) entry which is preliminary data.</text>
</comment>
<sequence length="86" mass="10306">MPLGSPTSDLKQIMTRLRAMTESTNDTHQLRRFEVYGVEVLQVSYDQTQGLWRVREHRQFREFEFDDIDLVAIEIYDVLHDMQLVF</sequence>
<dbReference type="AlphaFoldDB" id="A0A2U1D5Y6"/>
<dbReference type="Pfam" id="PF08796">
    <property type="entry name" value="DUF1797"/>
    <property type="match status" value="1"/>
</dbReference>
<evidence type="ECO:0000313" key="2">
    <source>
        <dbReference type="Proteomes" id="UP000245433"/>
    </source>
</evidence>
<dbReference type="InterPro" id="IPR014904">
    <property type="entry name" value="YkuJ-like"/>
</dbReference>
<dbReference type="Gene3D" id="3.30.720.20">
    <property type="entry name" value="Protein of unknown function DUF1797"/>
    <property type="match status" value="1"/>
</dbReference>
<organism evidence="1 2">
    <name type="scientific">Convivina intestini</name>
    <dbReference type="NCBI Taxonomy" id="1505726"/>
    <lineage>
        <taxon>Bacteria</taxon>
        <taxon>Bacillati</taxon>
        <taxon>Bacillota</taxon>
        <taxon>Bacilli</taxon>
        <taxon>Lactobacillales</taxon>
        <taxon>Lactobacillaceae</taxon>
        <taxon>Convivina</taxon>
    </lineage>
</organism>
<dbReference type="EMBL" id="QEKT01000009">
    <property type="protein sequence ID" value="PVY83070.1"/>
    <property type="molecule type" value="Genomic_DNA"/>
</dbReference>
<dbReference type="SUPFAM" id="SSF143567">
    <property type="entry name" value="YkuJ-like"/>
    <property type="match status" value="1"/>
</dbReference>
<protein>
    <submittedName>
        <fullName evidence="1">Uncharacterized protein YkuJ</fullName>
    </submittedName>
</protein>
<keyword evidence="2" id="KW-1185">Reference proteome</keyword>
<name>A0A2U1D5Y6_9LACO</name>
<reference evidence="1 2" key="1">
    <citation type="submission" date="2018-04" db="EMBL/GenBank/DDBJ databases">
        <title>Genomic Encyclopedia of Type Strains, Phase IV (KMG-IV): sequencing the most valuable type-strain genomes for metagenomic binning, comparative biology and taxonomic classification.</title>
        <authorList>
            <person name="Goeker M."/>
        </authorList>
    </citation>
    <scope>NUCLEOTIDE SEQUENCE [LARGE SCALE GENOMIC DNA]</scope>
    <source>
        <strain evidence="1 2">DSM 28795</strain>
    </source>
</reference>
<gene>
    <name evidence="1" type="ORF">C7384_10918</name>
</gene>
<dbReference type="OrthoDB" id="2361638at2"/>
<dbReference type="Proteomes" id="UP000245433">
    <property type="component" value="Unassembled WGS sequence"/>
</dbReference>